<evidence type="ECO:0000313" key="2">
    <source>
        <dbReference type="Proteomes" id="UP000027822"/>
    </source>
</evidence>
<evidence type="ECO:0000313" key="1">
    <source>
        <dbReference type="EMBL" id="KEK19225.1"/>
    </source>
</evidence>
<dbReference type="OrthoDB" id="2927152at2"/>
<dbReference type="STRING" id="574376.BAMA_22845"/>
<accession>A0A073JY56</accession>
<keyword evidence="2" id="KW-1185">Reference proteome</keyword>
<dbReference type="Proteomes" id="UP000027822">
    <property type="component" value="Unassembled WGS sequence"/>
</dbReference>
<dbReference type="AlphaFoldDB" id="A0A073JY56"/>
<organism evidence="1 2">
    <name type="scientific">Bacillus manliponensis</name>
    <dbReference type="NCBI Taxonomy" id="574376"/>
    <lineage>
        <taxon>Bacteria</taxon>
        <taxon>Bacillati</taxon>
        <taxon>Bacillota</taxon>
        <taxon>Bacilli</taxon>
        <taxon>Bacillales</taxon>
        <taxon>Bacillaceae</taxon>
        <taxon>Bacillus</taxon>
        <taxon>Bacillus cereus group</taxon>
    </lineage>
</organism>
<protein>
    <submittedName>
        <fullName evidence="1">Uncharacterized protein</fullName>
    </submittedName>
</protein>
<sequence length="65" mass="7700">MHEELIRKIIQTKIEIGMHVIKEFPSSMQHPIKTAMHILQEELSYSLEKENKKSKQKQLQSINID</sequence>
<name>A0A073JY56_9BACI</name>
<comment type="caution">
    <text evidence="1">The sequence shown here is derived from an EMBL/GenBank/DDBJ whole genome shotgun (WGS) entry which is preliminary data.</text>
</comment>
<dbReference type="RefSeq" id="WP_034639009.1">
    <property type="nucleotide sequence ID" value="NZ_CBCSJC010000019.1"/>
</dbReference>
<reference evidence="1 2" key="1">
    <citation type="submission" date="2014-06" db="EMBL/GenBank/DDBJ databases">
        <title>Draft genome sequence of Bacillus manliponensis JCM 15802 (MCCC 1A00708).</title>
        <authorList>
            <person name="Lai Q."/>
            <person name="Liu Y."/>
            <person name="Shao Z."/>
        </authorList>
    </citation>
    <scope>NUCLEOTIDE SEQUENCE [LARGE SCALE GENOMIC DNA]</scope>
    <source>
        <strain evidence="1 2">JCM 15802</strain>
    </source>
</reference>
<proteinExistence type="predicted"/>
<dbReference type="EMBL" id="JOTN01000008">
    <property type="protein sequence ID" value="KEK19225.1"/>
    <property type="molecule type" value="Genomic_DNA"/>
</dbReference>
<gene>
    <name evidence="1" type="ORF">BAMA_22845</name>
</gene>